<dbReference type="Pfam" id="PF26163">
    <property type="entry name" value="mS26"/>
    <property type="match status" value="1"/>
</dbReference>
<comment type="caution">
    <text evidence="1">The sequence shown here is derived from an EMBL/GenBank/DDBJ whole genome shotgun (WGS) entry which is preliminary data.</text>
</comment>
<accession>A0AA39ZCH9</accession>
<evidence type="ECO:0000313" key="2">
    <source>
        <dbReference type="Proteomes" id="UP001174997"/>
    </source>
</evidence>
<keyword evidence="2" id="KW-1185">Reference proteome</keyword>
<dbReference type="InterPro" id="IPR058940">
    <property type="entry name" value="mS26_fungi"/>
</dbReference>
<proteinExistence type="predicted"/>
<sequence>MPPSLPRPALTGLEAALTTCRLTPTPSRQLSRFLSTTPSHLQQFFPPDSPKFITIPEPPQSSEVKLPPVKGHLPIPRNIFPTRGGRRKAKLAFIQAATPLSKAEAAGIPPKSAAEAAQRKAAAIRRKNLEEGIHGLHSRKILHERKILARSRYKVQFNNARANAPERNDELLTRSTVKASTAQKVQVLPDPDQEAKLVKRQKKTQRLAAQKSEARKDALAQLYVAAQSFIVTEKQLEQRVEELFKEGTFNSRINNDASNMWESSGAPISVAARQAQISGMASGLSDPTRAATQAAVRSKLVAEELSGGKLVIDAQ</sequence>
<dbReference type="AlphaFoldDB" id="A0AA39ZCH9"/>
<name>A0AA39ZCH9_9PEZI</name>
<dbReference type="CDD" id="cd23703">
    <property type="entry name" value="mS26_PET12"/>
    <property type="match status" value="1"/>
</dbReference>
<reference evidence="1" key="1">
    <citation type="submission" date="2023-06" db="EMBL/GenBank/DDBJ databases">
        <title>Genome-scale phylogeny and comparative genomics of the fungal order Sordariales.</title>
        <authorList>
            <consortium name="Lawrence Berkeley National Laboratory"/>
            <person name="Hensen N."/>
            <person name="Bonometti L."/>
            <person name="Westerberg I."/>
            <person name="Brannstrom I.O."/>
            <person name="Guillou S."/>
            <person name="Cros-Aarteil S."/>
            <person name="Calhoun S."/>
            <person name="Haridas S."/>
            <person name="Kuo A."/>
            <person name="Mondo S."/>
            <person name="Pangilinan J."/>
            <person name="Riley R."/>
            <person name="Labutti K."/>
            <person name="Andreopoulos B."/>
            <person name="Lipzen A."/>
            <person name="Chen C."/>
            <person name="Yanf M."/>
            <person name="Daum C."/>
            <person name="Ng V."/>
            <person name="Clum A."/>
            <person name="Steindorff A."/>
            <person name="Ohm R."/>
            <person name="Martin F."/>
            <person name="Silar P."/>
            <person name="Natvig D."/>
            <person name="Lalanne C."/>
            <person name="Gautier V."/>
            <person name="Ament-Velasquez S.L."/>
            <person name="Kruys A."/>
            <person name="Hutchinson M.I."/>
            <person name="Powell A.J."/>
            <person name="Barry K."/>
            <person name="Miller A.N."/>
            <person name="Grigoriev I.V."/>
            <person name="Debuchy R."/>
            <person name="Gladieux P."/>
            <person name="Thoren M.H."/>
            <person name="Johannesson H."/>
        </authorList>
    </citation>
    <scope>NUCLEOTIDE SEQUENCE</scope>
    <source>
        <strain evidence="1">CBS 307.81</strain>
    </source>
</reference>
<evidence type="ECO:0000313" key="1">
    <source>
        <dbReference type="EMBL" id="KAK0668320.1"/>
    </source>
</evidence>
<gene>
    <name evidence="1" type="ORF">QBC41DRAFT_322117</name>
</gene>
<organism evidence="1 2">
    <name type="scientific">Cercophora samala</name>
    <dbReference type="NCBI Taxonomy" id="330535"/>
    <lineage>
        <taxon>Eukaryota</taxon>
        <taxon>Fungi</taxon>
        <taxon>Dikarya</taxon>
        <taxon>Ascomycota</taxon>
        <taxon>Pezizomycotina</taxon>
        <taxon>Sordariomycetes</taxon>
        <taxon>Sordariomycetidae</taxon>
        <taxon>Sordariales</taxon>
        <taxon>Lasiosphaeriaceae</taxon>
        <taxon>Cercophora</taxon>
    </lineage>
</organism>
<dbReference type="Proteomes" id="UP001174997">
    <property type="component" value="Unassembled WGS sequence"/>
</dbReference>
<protein>
    <submittedName>
        <fullName evidence="1">Uncharacterized protein</fullName>
    </submittedName>
</protein>
<dbReference type="EMBL" id="JAULSY010000058">
    <property type="protein sequence ID" value="KAK0668320.1"/>
    <property type="molecule type" value="Genomic_DNA"/>
</dbReference>